<dbReference type="FunFam" id="3.40.50.150:FF:000003">
    <property type="entry name" value="Blast:Protein arginine N-methyltransferase 1"/>
    <property type="match status" value="1"/>
</dbReference>
<comment type="catalytic activity">
    <reaction evidence="5">
        <text>L-arginyl-[protein] + S-adenosyl-L-methionine = N(omega)-methyl-L-arginyl-[protein] + S-adenosyl-L-homocysteine + H(+)</text>
        <dbReference type="Rhea" id="RHEA:48100"/>
        <dbReference type="Rhea" id="RHEA-COMP:10532"/>
        <dbReference type="Rhea" id="RHEA-COMP:11990"/>
        <dbReference type="ChEBI" id="CHEBI:15378"/>
        <dbReference type="ChEBI" id="CHEBI:29965"/>
        <dbReference type="ChEBI" id="CHEBI:57856"/>
        <dbReference type="ChEBI" id="CHEBI:59789"/>
        <dbReference type="ChEBI" id="CHEBI:65280"/>
    </reaction>
    <physiologicalReaction direction="left-to-right" evidence="5">
        <dbReference type="Rhea" id="RHEA:48101"/>
    </physiologicalReaction>
</comment>
<feature type="domain" description="Protein arginine N-methyltransferase" evidence="8">
    <location>
        <begin position="277"/>
        <end position="440"/>
    </location>
</feature>
<dbReference type="PANTHER" id="PTHR11006:SF53">
    <property type="entry name" value="PROTEIN ARGININE N-METHYLTRANSFERASE 3"/>
    <property type="match status" value="1"/>
</dbReference>
<dbReference type="InterPro" id="IPR029063">
    <property type="entry name" value="SAM-dependent_MTases_sf"/>
</dbReference>
<evidence type="ECO:0000256" key="2">
    <source>
        <dbReference type="ARBA" id="ARBA00022603"/>
    </source>
</evidence>
<evidence type="ECO:0000256" key="6">
    <source>
        <dbReference type="PROSITE-ProRule" id="PRU01015"/>
    </source>
</evidence>
<dbReference type="Gene3D" id="2.70.160.11">
    <property type="entry name" value="Hnrnp arginine n-methyltransferase1"/>
    <property type="match status" value="1"/>
</dbReference>
<evidence type="ECO:0000313" key="9">
    <source>
        <dbReference type="EMBL" id="CDW87258.1"/>
    </source>
</evidence>
<feature type="region of interest" description="Disordered" evidence="7">
    <location>
        <begin position="1"/>
        <end position="38"/>
    </location>
</feature>
<dbReference type="FunCoup" id="A0A078B1T4">
    <property type="interactions" value="355"/>
</dbReference>
<reference evidence="9 10" key="1">
    <citation type="submission" date="2014-06" db="EMBL/GenBank/DDBJ databases">
        <authorList>
            <person name="Swart Estienne"/>
        </authorList>
    </citation>
    <scope>NUCLEOTIDE SEQUENCE [LARGE SCALE GENOMIC DNA]</scope>
    <source>
        <strain evidence="9 10">130c</strain>
    </source>
</reference>
<sequence length="456" mass="52451">MAGGKIKTPLSEKKQQNQKMPMSKTKKITKKEPTKSKKADVIEIQENIEVKKNIKVVPEKKKAKVRVVNANRGSPKMLKNVATQKQNKKVKIYEQQQSGETSIEKGFTGGPQNWFKDKEFFQKLCADLKNHNHDYYFGSYSNFYIHEEMLKDTVRTNAYKKAFELNAEYFKDKIVMDIGTGTGILSIFAAKAGAKHVHAVENAEIANFAKEIIRKNGFENVITVHKGKMEEVEIPDEVDIIISEWMGYFLLYEGMLDVVLMARKKFLKQGGLLFPNRGIIYVAAIEDVKFRKSKVDFWNDVYGIDMSCMSSTVLSEPIIDGLDSRQIISSNSLLVDFDFDKMNKKDVNFSRAYSLTFQKTEKCSGIVAWFDTLFSKMKHTVILSTSPYSKLTHWKQTTFYTDRTLEAFKGDTLYGSIAVKQSKGNFRELDVKISYHFRSKHNSKNNEDFEQLYKVR</sequence>
<dbReference type="Proteomes" id="UP000039865">
    <property type="component" value="Unassembled WGS sequence"/>
</dbReference>
<keyword evidence="4 6" id="KW-0949">S-adenosyl-L-methionine</keyword>
<dbReference type="EC" id="2.1.1.319" evidence="1"/>
<keyword evidence="2 6" id="KW-0489">Methyltransferase</keyword>
<dbReference type="GO" id="GO:0042054">
    <property type="term" value="F:histone methyltransferase activity"/>
    <property type="evidence" value="ECO:0007669"/>
    <property type="project" value="TreeGrafter"/>
</dbReference>
<dbReference type="InParanoid" id="A0A078B1T4"/>
<dbReference type="SUPFAM" id="SSF53335">
    <property type="entry name" value="S-adenosyl-L-methionine-dependent methyltransferases"/>
    <property type="match status" value="1"/>
</dbReference>
<evidence type="ECO:0000259" key="8">
    <source>
        <dbReference type="Pfam" id="PF22528"/>
    </source>
</evidence>
<dbReference type="Pfam" id="PF22528">
    <property type="entry name" value="PRMT_C"/>
    <property type="match status" value="1"/>
</dbReference>
<protein>
    <recommendedName>
        <fullName evidence="1">type I protein arginine methyltransferase</fullName>
        <ecNumber evidence="1">2.1.1.319</ecNumber>
    </recommendedName>
</protein>
<evidence type="ECO:0000256" key="4">
    <source>
        <dbReference type="ARBA" id="ARBA00022691"/>
    </source>
</evidence>
<dbReference type="AlphaFoldDB" id="A0A078B1T4"/>
<name>A0A078B1T4_STYLE</name>
<evidence type="ECO:0000256" key="7">
    <source>
        <dbReference type="SAM" id="MobiDB-lite"/>
    </source>
</evidence>
<evidence type="ECO:0000256" key="3">
    <source>
        <dbReference type="ARBA" id="ARBA00022679"/>
    </source>
</evidence>
<accession>A0A078B1T4</accession>
<evidence type="ECO:0000256" key="5">
    <source>
        <dbReference type="ARBA" id="ARBA00049303"/>
    </source>
</evidence>
<dbReference type="PANTHER" id="PTHR11006">
    <property type="entry name" value="PROTEIN ARGININE N-METHYLTRANSFERASE"/>
    <property type="match status" value="1"/>
</dbReference>
<dbReference type="OrthoDB" id="7848332at2759"/>
<dbReference type="GO" id="GO:0035242">
    <property type="term" value="F:protein-arginine omega-N asymmetric methyltransferase activity"/>
    <property type="evidence" value="ECO:0007669"/>
    <property type="project" value="UniProtKB-EC"/>
</dbReference>
<dbReference type="FunFam" id="2.70.160.11:FF:000001">
    <property type="entry name" value="Blast:Protein arginine N-methyltransferase 1"/>
    <property type="match status" value="1"/>
</dbReference>
<dbReference type="OMA" id="QRNDHIH"/>
<dbReference type="Pfam" id="PF06325">
    <property type="entry name" value="PrmA"/>
    <property type="match status" value="1"/>
</dbReference>
<evidence type="ECO:0000256" key="1">
    <source>
        <dbReference type="ARBA" id="ARBA00011925"/>
    </source>
</evidence>
<dbReference type="CDD" id="cd02440">
    <property type="entry name" value="AdoMet_MTases"/>
    <property type="match status" value="1"/>
</dbReference>
<dbReference type="GO" id="GO:0032259">
    <property type="term" value="P:methylation"/>
    <property type="evidence" value="ECO:0007669"/>
    <property type="project" value="UniProtKB-KW"/>
</dbReference>
<dbReference type="Gene3D" id="3.40.50.150">
    <property type="entry name" value="Vaccinia Virus protein VP39"/>
    <property type="match status" value="1"/>
</dbReference>
<dbReference type="PROSITE" id="PS51678">
    <property type="entry name" value="SAM_MT_PRMT"/>
    <property type="match status" value="1"/>
</dbReference>
<proteinExistence type="predicted"/>
<dbReference type="EMBL" id="CCKQ01015443">
    <property type="protein sequence ID" value="CDW87258.1"/>
    <property type="molecule type" value="Genomic_DNA"/>
</dbReference>
<keyword evidence="10" id="KW-1185">Reference proteome</keyword>
<organism evidence="9 10">
    <name type="scientific">Stylonychia lemnae</name>
    <name type="common">Ciliate</name>
    <dbReference type="NCBI Taxonomy" id="5949"/>
    <lineage>
        <taxon>Eukaryota</taxon>
        <taxon>Sar</taxon>
        <taxon>Alveolata</taxon>
        <taxon>Ciliophora</taxon>
        <taxon>Intramacronucleata</taxon>
        <taxon>Spirotrichea</taxon>
        <taxon>Stichotrichia</taxon>
        <taxon>Sporadotrichida</taxon>
        <taxon>Oxytrichidae</taxon>
        <taxon>Stylonychinae</taxon>
        <taxon>Stylonychia</taxon>
    </lineage>
</organism>
<evidence type="ECO:0000313" key="10">
    <source>
        <dbReference type="Proteomes" id="UP000039865"/>
    </source>
</evidence>
<dbReference type="GO" id="GO:0005634">
    <property type="term" value="C:nucleus"/>
    <property type="evidence" value="ECO:0007669"/>
    <property type="project" value="TreeGrafter"/>
</dbReference>
<gene>
    <name evidence="9" type="primary">Contig15174.g16165</name>
    <name evidence="9" type="ORF">STYLEM_16361</name>
</gene>
<keyword evidence="3 6" id="KW-0808">Transferase</keyword>
<dbReference type="InterPro" id="IPR055135">
    <property type="entry name" value="PRMT_dom"/>
</dbReference>
<dbReference type="InterPro" id="IPR025799">
    <property type="entry name" value="Arg_MeTrfase"/>
</dbReference>